<dbReference type="Pfam" id="PF13873">
    <property type="entry name" value="Myb_DNA-bind_5"/>
    <property type="match status" value="1"/>
</dbReference>
<evidence type="ECO:0000256" key="2">
    <source>
        <dbReference type="ARBA" id="ARBA00016807"/>
    </source>
</evidence>
<dbReference type="InterPro" id="IPR028002">
    <property type="entry name" value="Myb_DNA-bind_5"/>
</dbReference>
<keyword evidence="4" id="KW-0804">Transcription</keyword>
<evidence type="ECO:0000256" key="4">
    <source>
        <dbReference type="ARBA" id="ARBA00023163"/>
    </source>
</evidence>
<sequence length="121" mass="13959">MAKRSTNFSSDEVELLKTLVHKRWDKIECKKSDSLTWKQKQFSWEDLSKEYNCNSISLEHRPANILKKKWDNIKKTLKQKVTAEKSYIKGTGGGPPKNVSVYSVSEMETLDLLTTQATYSL</sequence>
<evidence type="ECO:0000256" key="5">
    <source>
        <dbReference type="ARBA" id="ARBA00025466"/>
    </source>
</evidence>
<keyword evidence="3" id="KW-0805">Transcription regulation</keyword>
<dbReference type="PANTHER" id="PTHR23098:SF16">
    <property type="entry name" value="REGULATORY PROTEIN ZESTE"/>
    <property type="match status" value="1"/>
</dbReference>
<evidence type="ECO:0000313" key="8">
    <source>
        <dbReference type="Proteomes" id="UP001160148"/>
    </source>
</evidence>
<dbReference type="Proteomes" id="UP001160148">
    <property type="component" value="Unassembled WGS sequence"/>
</dbReference>
<protein>
    <recommendedName>
        <fullName evidence="2">Regulatory protein zeste</fullName>
    </recommendedName>
</protein>
<comment type="subunit">
    <text evidence="1">Self-associates forming complexes of several hundred monomers.</text>
</comment>
<accession>A0AAV0WS77</accession>
<keyword evidence="8" id="KW-1185">Reference proteome</keyword>
<evidence type="ECO:0000256" key="1">
    <source>
        <dbReference type="ARBA" id="ARBA00011764"/>
    </source>
</evidence>
<dbReference type="EMBL" id="CARXXK010000002">
    <property type="protein sequence ID" value="CAI6358573.1"/>
    <property type="molecule type" value="Genomic_DNA"/>
</dbReference>
<dbReference type="AlphaFoldDB" id="A0AAV0WS77"/>
<organism evidence="7 8">
    <name type="scientific">Macrosiphum euphorbiae</name>
    <name type="common">potato aphid</name>
    <dbReference type="NCBI Taxonomy" id="13131"/>
    <lineage>
        <taxon>Eukaryota</taxon>
        <taxon>Metazoa</taxon>
        <taxon>Ecdysozoa</taxon>
        <taxon>Arthropoda</taxon>
        <taxon>Hexapoda</taxon>
        <taxon>Insecta</taxon>
        <taxon>Pterygota</taxon>
        <taxon>Neoptera</taxon>
        <taxon>Paraneoptera</taxon>
        <taxon>Hemiptera</taxon>
        <taxon>Sternorrhyncha</taxon>
        <taxon>Aphidomorpha</taxon>
        <taxon>Aphidoidea</taxon>
        <taxon>Aphididae</taxon>
        <taxon>Macrosiphini</taxon>
        <taxon>Macrosiphum</taxon>
    </lineage>
</organism>
<reference evidence="7 8" key="1">
    <citation type="submission" date="2023-01" db="EMBL/GenBank/DDBJ databases">
        <authorList>
            <person name="Whitehead M."/>
        </authorList>
    </citation>
    <scope>NUCLEOTIDE SEQUENCE [LARGE SCALE GENOMIC DNA]</scope>
</reference>
<name>A0AAV0WS77_9HEMI</name>
<comment type="function">
    <text evidence="5">Involved in transvection phenomena (= synapsis-dependent gene expression), where the synaptic pairing of chromosomes carrying genes with which zeste interacts influences the expression of these genes. Zeste binds to DNA and stimulates transcription from a nearby promoter.</text>
</comment>
<proteinExistence type="predicted"/>
<feature type="domain" description="Myb/SANT-like DNA-binding" evidence="6">
    <location>
        <begin position="4"/>
        <end position="82"/>
    </location>
</feature>
<dbReference type="PANTHER" id="PTHR23098">
    <property type="entry name" value="AGAP001331-PA-RELATED"/>
    <property type="match status" value="1"/>
</dbReference>
<evidence type="ECO:0000313" key="7">
    <source>
        <dbReference type="EMBL" id="CAI6358573.1"/>
    </source>
</evidence>
<gene>
    <name evidence="7" type="ORF">MEUPH1_LOCUS14076</name>
</gene>
<dbReference type="GO" id="GO:0005634">
    <property type="term" value="C:nucleus"/>
    <property type="evidence" value="ECO:0007669"/>
    <property type="project" value="TreeGrafter"/>
</dbReference>
<evidence type="ECO:0000259" key="6">
    <source>
        <dbReference type="Pfam" id="PF13873"/>
    </source>
</evidence>
<evidence type="ECO:0000256" key="3">
    <source>
        <dbReference type="ARBA" id="ARBA00023015"/>
    </source>
</evidence>
<comment type="caution">
    <text evidence="7">The sequence shown here is derived from an EMBL/GenBank/DDBJ whole genome shotgun (WGS) entry which is preliminary data.</text>
</comment>